<dbReference type="RefSeq" id="WP_163702804.1">
    <property type="nucleotide sequence ID" value="NZ_QXHD01000004.1"/>
</dbReference>
<keyword evidence="2" id="KW-1185">Reference proteome</keyword>
<name>A0A6M0RWR3_9CYAN</name>
<accession>A0A6M0RWR3</accession>
<evidence type="ECO:0000313" key="1">
    <source>
        <dbReference type="EMBL" id="NEZ60132.1"/>
    </source>
</evidence>
<sequence length="329" mass="37561">MSTQPNTVENSQASKNVHKSSKNWFQDIPLKKIGTFVGSLAAIGSLVGVFFAVNKWIEERPSIEIEISQIDLVGYLPEDRKQILREKTIVILSNLESEYAELTGNYVNNIIRDAYGLFLNANKVFVEYPEANSEPQNYLEILQNSFSDNIEQLKSLQEKASDESKPKYDKLISAIEEEQKIIEDLELPLKISTTVRAENSSRLSNYMNSQAILLLHRNEEEYSSVPKVILDLVEDPSEDSPNNGKVEGYGVSSLTFESEIDKLEKDSQHSVDIAFKKRPEGDEDYTLIFVLEDIKERLWHEQALFSVFTEQNKKNELRASAKKVFEARE</sequence>
<reference evidence="1 2" key="1">
    <citation type="journal article" date="2020" name="Microb. Ecol.">
        <title>Ecogenomics of the Marine Benthic Filamentous Cyanobacterium Adonisia.</title>
        <authorList>
            <person name="Walter J.M."/>
            <person name="Coutinho F.H."/>
            <person name="Leomil L."/>
            <person name="Hargreaves P.I."/>
            <person name="Campeao M.E."/>
            <person name="Vieira V.V."/>
            <person name="Silva B.S."/>
            <person name="Fistarol G.O."/>
            <person name="Salomon P.S."/>
            <person name="Sawabe T."/>
            <person name="Mino S."/>
            <person name="Hosokawa M."/>
            <person name="Miyashita H."/>
            <person name="Maruyama F."/>
            <person name="van Verk M.C."/>
            <person name="Dutilh B.E."/>
            <person name="Thompson C.C."/>
            <person name="Thompson F.L."/>
        </authorList>
    </citation>
    <scope>NUCLEOTIDE SEQUENCE [LARGE SCALE GENOMIC DNA]</scope>
    <source>
        <strain evidence="1 2">CCMR0081</strain>
    </source>
</reference>
<dbReference type="EMBL" id="QXHD01000004">
    <property type="protein sequence ID" value="NEZ60132.1"/>
    <property type="molecule type" value="Genomic_DNA"/>
</dbReference>
<protein>
    <submittedName>
        <fullName evidence="1">Uncharacterized protein</fullName>
    </submittedName>
</protein>
<comment type="caution">
    <text evidence="1">The sequence shown here is derived from an EMBL/GenBank/DDBJ whole genome shotgun (WGS) entry which is preliminary data.</text>
</comment>
<evidence type="ECO:0000313" key="2">
    <source>
        <dbReference type="Proteomes" id="UP000481033"/>
    </source>
</evidence>
<dbReference type="Proteomes" id="UP000481033">
    <property type="component" value="Unassembled WGS sequence"/>
</dbReference>
<organism evidence="1 2">
    <name type="scientific">Adonisia turfae CCMR0081</name>
    <dbReference type="NCBI Taxonomy" id="2292702"/>
    <lineage>
        <taxon>Bacteria</taxon>
        <taxon>Bacillati</taxon>
        <taxon>Cyanobacteriota</taxon>
        <taxon>Adonisia</taxon>
        <taxon>Adonisia turfae</taxon>
    </lineage>
</organism>
<proteinExistence type="predicted"/>
<gene>
    <name evidence="1" type="ORF">DXZ20_31705</name>
</gene>
<dbReference type="AlphaFoldDB" id="A0A6M0RWR3"/>